<name>A0ABU1SZC3_9HYPH</name>
<dbReference type="Proteomes" id="UP001250791">
    <property type="component" value="Unassembled WGS sequence"/>
</dbReference>
<keyword evidence="6" id="KW-0016">Alginate biosynthesis</keyword>
<evidence type="ECO:0000313" key="9">
    <source>
        <dbReference type="Proteomes" id="UP001250791"/>
    </source>
</evidence>
<comment type="subcellular location">
    <subcellularLocation>
        <location evidence="1">Periplasm</location>
    </subcellularLocation>
</comment>
<evidence type="ECO:0000259" key="7">
    <source>
        <dbReference type="Pfam" id="PF16822"/>
    </source>
</evidence>
<gene>
    <name evidence="8" type="ORF">J2W52_005912</name>
</gene>
<evidence type="ECO:0000256" key="6">
    <source>
        <dbReference type="ARBA" id="ARBA00022841"/>
    </source>
</evidence>
<comment type="pathway">
    <text evidence="2">Glycan biosynthesis; alginate biosynthesis.</text>
</comment>
<keyword evidence="4" id="KW-0732">Signal</keyword>
<organism evidence="8 9">
    <name type="scientific">Rhizobium miluonense</name>
    <dbReference type="NCBI Taxonomy" id="411945"/>
    <lineage>
        <taxon>Bacteria</taxon>
        <taxon>Pseudomonadati</taxon>
        <taxon>Pseudomonadota</taxon>
        <taxon>Alphaproteobacteria</taxon>
        <taxon>Hyphomicrobiales</taxon>
        <taxon>Rhizobiaceae</taxon>
        <taxon>Rhizobium/Agrobacterium group</taxon>
        <taxon>Rhizobium</taxon>
    </lineage>
</organism>
<keyword evidence="3" id="KW-0808">Transferase</keyword>
<keyword evidence="9" id="KW-1185">Reference proteome</keyword>
<reference evidence="8 9" key="1">
    <citation type="submission" date="2023-07" db="EMBL/GenBank/DDBJ databases">
        <title>Sorghum-associated microbial communities from plants grown in Nebraska, USA.</title>
        <authorList>
            <person name="Schachtman D."/>
        </authorList>
    </citation>
    <scope>NUCLEOTIDE SEQUENCE [LARGE SCALE GENOMIC DNA]</scope>
    <source>
        <strain evidence="8 9">3199</strain>
    </source>
</reference>
<dbReference type="EMBL" id="JAVDUP010000017">
    <property type="protein sequence ID" value="MDR6904277.1"/>
    <property type="molecule type" value="Genomic_DNA"/>
</dbReference>
<evidence type="ECO:0000256" key="4">
    <source>
        <dbReference type="ARBA" id="ARBA00022729"/>
    </source>
</evidence>
<dbReference type="InterPro" id="IPR031811">
    <property type="entry name" value="ALGX/ALGJ_SGNH-like"/>
</dbReference>
<sequence>MAIVGYIDLFTGSECAGWVIDEENPRDALNVCLIVNGEEKHIEKADLERSDLAHLYSHTKHGFAFGIADLIGRGKNNLRLTVKGHEFAFRNDQITFDSRNSSSFVEIGENGWLFLQNDSNKTTDIIAGKSALANSAVDEVITRYQHISAYFASKNIKTVTYIVPEKGILCNKFRSSPLHVSDQRPAMQLYKEARARNINTFTYGAEDLEGLENPEEAYTKHDTHPSAIGQKTIVDSILSRLELTFASEITTEEIPEFSGDLGSKLIPPQAGMIKIFQPTYTTHELVDEVTPAMKEGGMKLTGRRAFHRNENGAGTCVLLGTSTAYYMRDFFFSIFHETHYFWTAKISVSAIDVIRPDYVIFLATERTVSANFMDNDVIFHPL</sequence>
<evidence type="ECO:0000256" key="3">
    <source>
        <dbReference type="ARBA" id="ARBA00022679"/>
    </source>
</evidence>
<proteinExistence type="predicted"/>
<feature type="domain" description="AlgX/AlgJ SGNH hydrolase-like" evidence="7">
    <location>
        <begin position="105"/>
        <end position="243"/>
    </location>
</feature>
<accession>A0ABU1SZC3</accession>
<comment type="caution">
    <text evidence="8">The sequence shown here is derived from an EMBL/GenBank/DDBJ whole genome shotgun (WGS) entry which is preliminary data.</text>
</comment>
<evidence type="ECO:0000256" key="5">
    <source>
        <dbReference type="ARBA" id="ARBA00022764"/>
    </source>
</evidence>
<evidence type="ECO:0000256" key="1">
    <source>
        <dbReference type="ARBA" id="ARBA00004418"/>
    </source>
</evidence>
<dbReference type="Pfam" id="PF16822">
    <property type="entry name" value="ALGX"/>
    <property type="match status" value="1"/>
</dbReference>
<keyword evidence="5" id="KW-0574">Periplasm</keyword>
<evidence type="ECO:0000256" key="2">
    <source>
        <dbReference type="ARBA" id="ARBA00005182"/>
    </source>
</evidence>
<evidence type="ECO:0000313" key="8">
    <source>
        <dbReference type="EMBL" id="MDR6904277.1"/>
    </source>
</evidence>
<protein>
    <recommendedName>
        <fullName evidence="7">AlgX/AlgJ SGNH hydrolase-like domain-containing protein</fullName>
    </recommendedName>
</protein>
<dbReference type="RefSeq" id="WP_310236060.1">
    <property type="nucleotide sequence ID" value="NZ_JAVDUP010000017.1"/>
</dbReference>